<dbReference type="EMBL" id="ML735218">
    <property type="protein sequence ID" value="KAE8395482.1"/>
    <property type="molecule type" value="Genomic_DNA"/>
</dbReference>
<evidence type="ECO:0000313" key="1">
    <source>
        <dbReference type="EMBL" id="KAE8395482.1"/>
    </source>
</evidence>
<name>A0A5N7CMK3_PETAA</name>
<dbReference type="Proteomes" id="UP000326877">
    <property type="component" value="Unassembled WGS sequence"/>
</dbReference>
<gene>
    <name evidence="1" type="ORF">BDV23DRAFT_95564</name>
</gene>
<proteinExistence type="predicted"/>
<dbReference type="AlphaFoldDB" id="A0A5N7CMK3"/>
<reference evidence="1" key="1">
    <citation type="submission" date="2019-04" db="EMBL/GenBank/DDBJ databases">
        <title>Friends and foes A comparative genomics studyof 23 Aspergillus species from section Flavi.</title>
        <authorList>
            <consortium name="DOE Joint Genome Institute"/>
            <person name="Kjaerbolling I."/>
            <person name="Vesth T."/>
            <person name="Frisvad J.C."/>
            <person name="Nybo J.L."/>
            <person name="Theobald S."/>
            <person name="Kildgaard S."/>
            <person name="Isbrandt T."/>
            <person name="Kuo A."/>
            <person name="Sato A."/>
            <person name="Lyhne E.K."/>
            <person name="Kogle M.E."/>
            <person name="Wiebenga A."/>
            <person name="Kun R.S."/>
            <person name="Lubbers R.J."/>
            <person name="Makela M.R."/>
            <person name="Barry K."/>
            <person name="Chovatia M."/>
            <person name="Clum A."/>
            <person name="Daum C."/>
            <person name="Haridas S."/>
            <person name="He G."/>
            <person name="LaButti K."/>
            <person name="Lipzen A."/>
            <person name="Mondo S."/>
            <person name="Riley R."/>
            <person name="Salamov A."/>
            <person name="Simmons B.A."/>
            <person name="Magnuson J.K."/>
            <person name="Henrissat B."/>
            <person name="Mortensen U.H."/>
            <person name="Larsen T.O."/>
            <person name="Devries R.P."/>
            <person name="Grigoriev I.V."/>
            <person name="Machida M."/>
            <person name="Baker S.E."/>
            <person name="Andersen M.R."/>
        </authorList>
    </citation>
    <scope>NUCLEOTIDE SEQUENCE [LARGE SCALE GENOMIC DNA]</scope>
    <source>
        <strain evidence="1">IBT 14317</strain>
    </source>
</reference>
<organism evidence="1">
    <name type="scientific">Petromyces alliaceus</name>
    <name type="common">Aspergillus alliaceus</name>
    <dbReference type="NCBI Taxonomy" id="209559"/>
    <lineage>
        <taxon>Eukaryota</taxon>
        <taxon>Fungi</taxon>
        <taxon>Dikarya</taxon>
        <taxon>Ascomycota</taxon>
        <taxon>Pezizomycotina</taxon>
        <taxon>Eurotiomycetes</taxon>
        <taxon>Eurotiomycetidae</taxon>
        <taxon>Eurotiales</taxon>
        <taxon>Aspergillaceae</taxon>
        <taxon>Aspergillus</taxon>
        <taxon>Aspergillus subgen. Circumdati</taxon>
    </lineage>
</organism>
<accession>A0A5N7CMK3</accession>
<protein>
    <submittedName>
        <fullName evidence="1">Uncharacterized protein</fullName>
    </submittedName>
</protein>
<sequence length="87" mass="9712">MVSKYLFDFFWSQIYCRLKEIMNDLTTRVGMIAADFFVAAVVNICVEYNVPVAVACLPPSRQLPVLYIPGRSGSKLPGTTTLEHLQG</sequence>